<feature type="signal peptide" evidence="6">
    <location>
        <begin position="1"/>
        <end position="20"/>
    </location>
</feature>
<evidence type="ECO:0000313" key="7">
    <source>
        <dbReference type="EMBL" id="MBL0888401.1"/>
    </source>
</evidence>
<dbReference type="InterPro" id="IPR006059">
    <property type="entry name" value="SBP"/>
</dbReference>
<evidence type="ECO:0000256" key="2">
    <source>
        <dbReference type="ARBA" id="ARBA00022729"/>
    </source>
</evidence>
<evidence type="ECO:0000313" key="8">
    <source>
        <dbReference type="Proteomes" id="UP000675409"/>
    </source>
</evidence>
<dbReference type="PROSITE" id="PS51257">
    <property type="entry name" value="PROKAR_LIPOPROTEIN"/>
    <property type="match status" value="1"/>
</dbReference>
<accession>A0ABS1LQ43</accession>
<protein>
    <submittedName>
        <fullName evidence="7">Sugar ABC transporter substrate-binding protein</fullName>
    </submittedName>
</protein>
<keyword evidence="8" id="KW-1185">Reference proteome</keyword>
<evidence type="ECO:0000256" key="4">
    <source>
        <dbReference type="ARBA" id="ARBA00023139"/>
    </source>
</evidence>
<dbReference type="Gene3D" id="3.40.190.10">
    <property type="entry name" value="Periplasmic binding protein-like II"/>
    <property type="match status" value="3"/>
</dbReference>
<organism evidence="7 8">
    <name type="scientific">Myceligenerans indicum</name>
    <dbReference type="NCBI Taxonomy" id="2593663"/>
    <lineage>
        <taxon>Bacteria</taxon>
        <taxon>Bacillati</taxon>
        <taxon>Actinomycetota</taxon>
        <taxon>Actinomycetes</taxon>
        <taxon>Micrococcales</taxon>
        <taxon>Promicromonosporaceae</taxon>
        <taxon>Myceligenerans</taxon>
    </lineage>
</organism>
<dbReference type="PANTHER" id="PTHR43649:SF33">
    <property type="entry name" value="POLYGALACTURONAN_RHAMNOGALACTURONAN-BINDING PROTEIN YTCQ"/>
    <property type="match status" value="1"/>
</dbReference>
<dbReference type="Proteomes" id="UP000675409">
    <property type="component" value="Unassembled WGS sequence"/>
</dbReference>
<dbReference type="InterPro" id="IPR050490">
    <property type="entry name" value="Bact_solute-bd_prot1"/>
</dbReference>
<name>A0ABS1LQ43_9MICO</name>
<keyword evidence="5" id="KW-0449">Lipoprotein</keyword>
<evidence type="ECO:0000256" key="5">
    <source>
        <dbReference type="ARBA" id="ARBA00023288"/>
    </source>
</evidence>
<dbReference type="CDD" id="cd13585">
    <property type="entry name" value="PBP2_TMBP_like"/>
    <property type="match status" value="1"/>
</dbReference>
<keyword evidence="3" id="KW-0472">Membrane</keyword>
<dbReference type="Pfam" id="PF01547">
    <property type="entry name" value="SBP_bac_1"/>
    <property type="match status" value="1"/>
</dbReference>
<comment type="caution">
    <text evidence="7">The sequence shown here is derived from an EMBL/GenBank/DDBJ whole genome shotgun (WGS) entry which is preliminary data.</text>
</comment>
<dbReference type="PANTHER" id="PTHR43649">
    <property type="entry name" value="ARABINOSE-BINDING PROTEIN-RELATED"/>
    <property type="match status" value="1"/>
</dbReference>
<dbReference type="SUPFAM" id="SSF53850">
    <property type="entry name" value="Periplasmic binding protein-like II"/>
    <property type="match status" value="1"/>
</dbReference>
<evidence type="ECO:0000256" key="1">
    <source>
        <dbReference type="ARBA" id="ARBA00022475"/>
    </source>
</evidence>
<keyword evidence="4" id="KW-0564">Palmitate</keyword>
<gene>
    <name evidence="7" type="ORF">HGK34_19280</name>
</gene>
<dbReference type="RefSeq" id="WP_201850437.1">
    <property type="nucleotide sequence ID" value="NZ_JABBYC010000054.1"/>
</dbReference>
<evidence type="ECO:0000256" key="6">
    <source>
        <dbReference type="SAM" id="SignalP"/>
    </source>
</evidence>
<reference evidence="7 8" key="1">
    <citation type="journal article" date="2021" name="Arch. Microbiol.">
        <title>Myceligenerans indicum sp. nov., an actinobacterium isolated from mangrove sediment of Sundarbans, India.</title>
        <authorList>
            <person name="Asha K."/>
            <person name="Bhadury P."/>
        </authorList>
    </citation>
    <scope>NUCLEOTIDE SEQUENCE [LARGE SCALE GENOMIC DNA]</scope>
    <source>
        <strain evidence="7 8">I2</strain>
    </source>
</reference>
<keyword evidence="1" id="KW-1003">Cell membrane</keyword>
<dbReference type="EMBL" id="JABBYC010000054">
    <property type="protein sequence ID" value="MBL0888401.1"/>
    <property type="molecule type" value="Genomic_DNA"/>
</dbReference>
<keyword evidence="2 6" id="KW-0732">Signal</keyword>
<feature type="chain" id="PRO_5046935929" evidence="6">
    <location>
        <begin position="21"/>
        <end position="444"/>
    </location>
</feature>
<proteinExistence type="predicted"/>
<evidence type="ECO:0000256" key="3">
    <source>
        <dbReference type="ARBA" id="ARBA00023136"/>
    </source>
</evidence>
<sequence>MRLTTGIKAGAALAATALLAAGCSAGSGDAGGTGSGDSSDAAGPVELTFWTWAPNIEKVVDLWNADNPDIQVVVNKQDGGDPAVTKLLTAIEAGSGAPDIMQAEYQKIPQLVSNDAVADISGLLSDDTAGHFADGVWNAVTLGSDAVYAVPQDSGPMQFYYRADIFEKYGLDVPTTWDEYAEVARELHEQDPDKYLGTFSANDAGWFVGLTQQAGASWYGIDGDSWSVNIDSPEVQKVAEYWGGLVEDGVIDNKPMYTPEWNQGLNDGSQVGWLSAIWAPGVLSGNAPDTAGKWKMAPMPQWDVDAPATGAWGGSATAVTSQSEHPEQAARFIEWMNTDPEAVQALVDESGLYPADIPGSEDALSDPPAFFSNQKDFYEIAARTAQTTQPFTYGPNINVAYSAYNDEFAKATEARSADAFVAAVEAMQQVTVDDLVNSGFSVAE</sequence>